<evidence type="ECO:0000313" key="10">
    <source>
        <dbReference type="EMBL" id="AUX23897.1"/>
    </source>
</evidence>
<dbReference type="Pfam" id="PF21394">
    <property type="entry name" value="Beta-ketacyl_N"/>
    <property type="match status" value="1"/>
</dbReference>
<dbReference type="Gene3D" id="1.10.1200.10">
    <property type="entry name" value="ACP-like"/>
    <property type="match status" value="1"/>
</dbReference>
<evidence type="ECO:0000313" key="11">
    <source>
        <dbReference type="Proteomes" id="UP000295781"/>
    </source>
</evidence>
<dbReference type="InterPro" id="IPR018201">
    <property type="entry name" value="Ketoacyl_synth_AS"/>
</dbReference>
<evidence type="ECO:0000256" key="4">
    <source>
        <dbReference type="ARBA" id="ARBA00022832"/>
    </source>
</evidence>
<dbReference type="InterPro" id="IPR057326">
    <property type="entry name" value="KR_dom"/>
</dbReference>
<sequence length="1632" mass="171782">MTTASSGEPRPGLDVAIIGMAGRFPGARDVAAFWRNLCAGVESVAILTEEELVAAGVEPALIARPEYVRARAVLDDIDLFDAELFGFTPREAAALDPQHRLFLECAWEAFENAGIDPERAGGPVGVYAGSSLSGYLSHLFPDGPRLQSAADVAALLSLDKDFLATRVSYKLNLQGPSLAVQTACSTSLVAVHLACQGLLTGECDLALAGGASVSVPQKIGYLYQEGAIGSPDGRCRAFDAGARGTVGGSGVGVVLLKRLDDAIADRDAIVAVIKGSAVNNDGRAKVGYTAPRVEGQAGVIRAAHAAAGVDADSIAYVEAHGTGTPLGDPIEIAALTQAFRATTDRRGFCAIGSVKTNVGHLDAAAGVTGLIKAALAVAHGRIPPSLHFRAPNPALELEDSPFRVATELAAWAPTGAPRRAGVSSFGIGGTNAHVVLEEAPPRPEAGPPRPCELLVLSARSSASLERLTDALAEHLEDHADLELGDVAFTQQTGRRAFGYRRAVVGRSREEAARALRDRGDAVRSGGPVAGARPVAFLFPGQGTQRPNMGRDLYETEPVFRAEVDACAALLQRHLGADLRALLFPAPADVEDAARRLDRTSMTQPALFVVEYALARLWMAWGVTPDAMLGHSVGEYVAACLAGCLSLEDALALVAARGRLMEATPEGAMLAVFASESEVAGWSGDEVALAAVNGPRQCVLAGTVAAIQRVEQELANRGIEARRLRTARAFHSHLMDGALAAFREAVGKVALRAPRIPWVSNVTGTWITAAEAQEPGYWVRHLRSAVRFADGVKALREQGERIFLEVGPGQTLTALSGQLATGALALASLPAVREPGGAGAALLDAVGQIWVAGAAVDWGGLQAGRRRRRVALPATPFERQRYWLERPEARTTSTSVGATSTSVGRTSTSVGATSTSVGRTSGRTSTSVGRTSTWVGATSTWVGATSTWVGSPTSTSVGSFCLDGIFYIPSWKRAPLEPLALATGPDEAHWLVLADEEALGLRLAARLERAGQRVTRVRRGRRFERLAERAFTLRPDQPDDYAALLRALDASAARPTRIVHAFSLGDAGDRRDGTRETQLDPDTFREAQRRGSASLLWLARALARQPGGAHLVALASGLHDLTGREALRPEHAPLLGVCRSIPLEYPHVRCRVLDLEAADPDAAEADRLVERILAEARSDAGDTVVAYRGHHRWVPAVEPLPLRPAQAAPPLLRERGVYLITGGLGGIGLWLADYLARTVRARLLLTGRSAPTDEQRARLLALEQAGAEVVALRADAADASQMRAAAREALDRFGALHGVIHAAGVAAGGLIDRLTADALDAELAPKALGALSIDEIARAHAPDFVLLCSSITALSGGLARAGYAAANAFLDAYAQACARRAGPYTVSINLDRWRNVGMAARAEARLLALGIDDVILDGMRPEEGQQVFHRVLSQAALPQVIVSVRPLQGLPSDDEGAALARRLGAGDAAAAAGSEAPRGRDEAAAAGAERLSPEAITAHVTAIWARAFGLDPIDPKRDFFALGGESLLALQILNRVRETFQVEVPLREFFERPTVAALAERIHEARGQQAPASPEPALVALPRAARRLPGAGSSRAPARADGEPTPPKGEPTPPKGEPTPPKGEPAPSKEKGR</sequence>
<evidence type="ECO:0000256" key="5">
    <source>
        <dbReference type="ARBA" id="ARBA00023098"/>
    </source>
</evidence>
<keyword evidence="4" id="KW-0276">Fatty acid metabolism</keyword>
<dbReference type="SUPFAM" id="SSF53901">
    <property type="entry name" value="Thiolase-like"/>
    <property type="match status" value="1"/>
</dbReference>
<dbReference type="Pfam" id="PF00550">
    <property type="entry name" value="PP-binding"/>
    <property type="match status" value="1"/>
</dbReference>
<dbReference type="GO" id="GO:0005886">
    <property type="term" value="C:plasma membrane"/>
    <property type="evidence" value="ECO:0007669"/>
    <property type="project" value="TreeGrafter"/>
</dbReference>
<evidence type="ECO:0000256" key="6">
    <source>
        <dbReference type="ARBA" id="ARBA00023268"/>
    </source>
</evidence>
<evidence type="ECO:0000259" key="8">
    <source>
        <dbReference type="PROSITE" id="PS50075"/>
    </source>
</evidence>
<dbReference type="PANTHER" id="PTHR43775">
    <property type="entry name" value="FATTY ACID SYNTHASE"/>
    <property type="match status" value="1"/>
</dbReference>
<dbReference type="InterPro" id="IPR020841">
    <property type="entry name" value="PKS_Beta-ketoAc_synthase_dom"/>
</dbReference>
<dbReference type="Pfam" id="PF00109">
    <property type="entry name" value="ketoacyl-synt"/>
    <property type="match status" value="1"/>
</dbReference>
<dbReference type="InterPro" id="IPR014043">
    <property type="entry name" value="Acyl_transferase_dom"/>
</dbReference>
<dbReference type="Gene3D" id="3.40.47.10">
    <property type="match status" value="1"/>
</dbReference>
<dbReference type="InterPro" id="IPR001227">
    <property type="entry name" value="Ac_transferase_dom_sf"/>
</dbReference>
<gene>
    <name evidence="10" type="ORF">SOCEGT47_044270</name>
</gene>
<keyword evidence="2" id="KW-0597">Phosphoprotein</keyword>
<feature type="domain" description="Carrier" evidence="8">
    <location>
        <begin position="1490"/>
        <end position="1565"/>
    </location>
</feature>
<dbReference type="InterPro" id="IPR013968">
    <property type="entry name" value="PKS_KR"/>
</dbReference>
<dbReference type="Gene3D" id="3.40.366.10">
    <property type="entry name" value="Malonyl-Coenzyme A Acyl Carrier Protein, domain 2"/>
    <property type="match status" value="1"/>
</dbReference>
<dbReference type="InterPro" id="IPR020806">
    <property type="entry name" value="PKS_PP-bd"/>
</dbReference>
<dbReference type="InterPro" id="IPR016036">
    <property type="entry name" value="Malonyl_transacylase_ACP-bd"/>
</dbReference>
<dbReference type="OrthoDB" id="5349841at2"/>
<dbReference type="SMART" id="SM00825">
    <property type="entry name" value="PKS_KS"/>
    <property type="match status" value="1"/>
</dbReference>
<dbReference type="InterPro" id="IPR006162">
    <property type="entry name" value="Ppantetheine_attach_site"/>
</dbReference>
<feature type="region of interest" description="Disordered" evidence="7">
    <location>
        <begin position="1564"/>
        <end position="1632"/>
    </location>
</feature>
<dbReference type="GO" id="GO:0071770">
    <property type="term" value="P:DIM/DIP cell wall layer assembly"/>
    <property type="evidence" value="ECO:0007669"/>
    <property type="project" value="TreeGrafter"/>
</dbReference>
<dbReference type="SUPFAM" id="SSF52151">
    <property type="entry name" value="FabD/lysophospholipase-like"/>
    <property type="match status" value="1"/>
</dbReference>
<feature type="compositionally biased region" description="Pro residues" evidence="7">
    <location>
        <begin position="1603"/>
        <end position="1623"/>
    </location>
</feature>
<dbReference type="Pfam" id="PF22621">
    <property type="entry name" value="CurL-like_PKS_C"/>
    <property type="match status" value="1"/>
</dbReference>
<dbReference type="FunFam" id="3.40.47.10:FF:000042">
    <property type="entry name" value="Polyketide synthase Pks13"/>
    <property type="match status" value="1"/>
</dbReference>
<dbReference type="InterPro" id="IPR016035">
    <property type="entry name" value="Acyl_Trfase/lysoPLipase"/>
</dbReference>
<dbReference type="Pfam" id="PF08659">
    <property type="entry name" value="KR"/>
    <property type="match status" value="1"/>
</dbReference>
<dbReference type="InterPro" id="IPR014030">
    <property type="entry name" value="Ketoacyl_synth_N"/>
</dbReference>
<dbReference type="PROSITE" id="PS00606">
    <property type="entry name" value="KS3_1"/>
    <property type="match status" value="1"/>
</dbReference>
<dbReference type="InterPro" id="IPR014031">
    <property type="entry name" value="Ketoacyl_synth_C"/>
</dbReference>
<keyword evidence="6" id="KW-0511">Multifunctional enzyme</keyword>
<dbReference type="PROSITE" id="PS52004">
    <property type="entry name" value="KS3_2"/>
    <property type="match status" value="1"/>
</dbReference>
<dbReference type="Proteomes" id="UP000295781">
    <property type="component" value="Chromosome"/>
</dbReference>
<dbReference type="InterPro" id="IPR050091">
    <property type="entry name" value="PKS_NRPS_Biosynth_Enz"/>
</dbReference>
<dbReference type="EMBL" id="CP012670">
    <property type="protein sequence ID" value="AUX23897.1"/>
    <property type="molecule type" value="Genomic_DNA"/>
</dbReference>
<feature type="compositionally biased region" description="Low complexity" evidence="7">
    <location>
        <begin position="1579"/>
        <end position="1595"/>
    </location>
</feature>
<evidence type="ECO:0000256" key="7">
    <source>
        <dbReference type="SAM" id="MobiDB-lite"/>
    </source>
</evidence>
<keyword evidence="1" id="KW-0596">Phosphopantetheine</keyword>
<dbReference type="Gene3D" id="3.30.70.3290">
    <property type="match status" value="1"/>
</dbReference>
<accession>A0A4P2Q3J8</accession>
<evidence type="ECO:0000256" key="2">
    <source>
        <dbReference type="ARBA" id="ARBA00022553"/>
    </source>
</evidence>
<reference evidence="10 11" key="1">
    <citation type="submission" date="2015-09" db="EMBL/GenBank/DDBJ databases">
        <title>Sorangium comparison.</title>
        <authorList>
            <person name="Zaburannyi N."/>
            <person name="Bunk B."/>
            <person name="Overmann J."/>
            <person name="Mueller R."/>
        </authorList>
    </citation>
    <scope>NUCLEOTIDE SEQUENCE [LARGE SCALE GENOMIC DNA]</scope>
    <source>
        <strain evidence="10 11">So ceGT47</strain>
    </source>
</reference>
<dbReference type="SMART" id="SM00822">
    <property type="entry name" value="PKS_KR"/>
    <property type="match status" value="1"/>
</dbReference>
<evidence type="ECO:0000256" key="3">
    <source>
        <dbReference type="ARBA" id="ARBA00022679"/>
    </source>
</evidence>
<dbReference type="Gene3D" id="3.30.70.250">
    <property type="entry name" value="Malonyl-CoA ACP transacylase, ACP-binding"/>
    <property type="match status" value="1"/>
</dbReference>
<evidence type="ECO:0000256" key="1">
    <source>
        <dbReference type="ARBA" id="ARBA00022450"/>
    </source>
</evidence>
<dbReference type="PROSITE" id="PS00012">
    <property type="entry name" value="PHOSPHOPANTETHEINE"/>
    <property type="match status" value="1"/>
</dbReference>
<proteinExistence type="predicted"/>
<name>A0A4P2Q3J8_SORCE</name>
<dbReference type="GO" id="GO:0031177">
    <property type="term" value="F:phosphopantetheine binding"/>
    <property type="evidence" value="ECO:0007669"/>
    <property type="project" value="InterPro"/>
</dbReference>
<dbReference type="SMART" id="SM00823">
    <property type="entry name" value="PKS_PP"/>
    <property type="match status" value="1"/>
</dbReference>
<dbReference type="PANTHER" id="PTHR43775:SF51">
    <property type="entry name" value="INACTIVE PHENOLPHTHIOCEROL SYNTHESIS POLYKETIDE SYNTHASE TYPE I PKS1-RELATED"/>
    <property type="match status" value="1"/>
</dbReference>
<dbReference type="SUPFAM" id="SSF55048">
    <property type="entry name" value="Probable ACP-binding domain of malonyl-CoA ACP transacylase"/>
    <property type="match status" value="1"/>
</dbReference>
<keyword evidence="5" id="KW-0443">Lipid metabolism</keyword>
<dbReference type="GO" id="GO:0004315">
    <property type="term" value="F:3-oxoacyl-[acyl-carrier-protein] synthase activity"/>
    <property type="evidence" value="ECO:0007669"/>
    <property type="project" value="InterPro"/>
</dbReference>
<dbReference type="RefSeq" id="WP_129349393.1">
    <property type="nucleotide sequence ID" value="NZ_CP012670.1"/>
</dbReference>
<dbReference type="GO" id="GO:0004312">
    <property type="term" value="F:fatty acid synthase activity"/>
    <property type="evidence" value="ECO:0007669"/>
    <property type="project" value="TreeGrafter"/>
</dbReference>
<dbReference type="CDD" id="cd00833">
    <property type="entry name" value="PKS"/>
    <property type="match status" value="1"/>
</dbReference>
<dbReference type="InterPro" id="IPR049490">
    <property type="entry name" value="C883_1060-like_KR_N"/>
</dbReference>
<dbReference type="InterPro" id="IPR016039">
    <property type="entry name" value="Thiolase-like"/>
</dbReference>
<dbReference type="SUPFAM" id="SSF47336">
    <property type="entry name" value="ACP-like"/>
    <property type="match status" value="1"/>
</dbReference>
<feature type="compositionally biased region" description="Low complexity" evidence="7">
    <location>
        <begin position="889"/>
        <end position="929"/>
    </location>
</feature>
<dbReference type="SMART" id="SM00827">
    <property type="entry name" value="PKS_AT"/>
    <property type="match status" value="1"/>
</dbReference>
<dbReference type="InterPro" id="IPR009081">
    <property type="entry name" value="PP-bd_ACP"/>
</dbReference>
<feature type="domain" description="Ketosynthase family 3 (KS3)" evidence="9">
    <location>
        <begin position="12"/>
        <end position="438"/>
    </location>
</feature>
<dbReference type="Pfam" id="PF00698">
    <property type="entry name" value="Acyl_transf_1"/>
    <property type="match status" value="1"/>
</dbReference>
<dbReference type="GO" id="GO:0005737">
    <property type="term" value="C:cytoplasm"/>
    <property type="evidence" value="ECO:0007669"/>
    <property type="project" value="TreeGrafter"/>
</dbReference>
<evidence type="ECO:0000259" key="9">
    <source>
        <dbReference type="PROSITE" id="PS52004"/>
    </source>
</evidence>
<keyword evidence="3" id="KW-0808">Transferase</keyword>
<protein>
    <submittedName>
        <fullName evidence="10">Polyketide synthase</fullName>
    </submittedName>
</protein>
<dbReference type="PROSITE" id="PS50075">
    <property type="entry name" value="CARRIER"/>
    <property type="match status" value="1"/>
</dbReference>
<dbReference type="CDD" id="cd08953">
    <property type="entry name" value="KR_2_SDR_x"/>
    <property type="match status" value="1"/>
</dbReference>
<dbReference type="GO" id="GO:0006633">
    <property type="term" value="P:fatty acid biosynthetic process"/>
    <property type="evidence" value="ECO:0007669"/>
    <property type="project" value="InterPro"/>
</dbReference>
<organism evidence="10 11">
    <name type="scientific">Sorangium cellulosum</name>
    <name type="common">Polyangium cellulosum</name>
    <dbReference type="NCBI Taxonomy" id="56"/>
    <lineage>
        <taxon>Bacteria</taxon>
        <taxon>Pseudomonadati</taxon>
        <taxon>Myxococcota</taxon>
        <taxon>Polyangia</taxon>
        <taxon>Polyangiales</taxon>
        <taxon>Polyangiaceae</taxon>
        <taxon>Sorangium</taxon>
    </lineage>
</organism>
<dbReference type="Pfam" id="PF02801">
    <property type="entry name" value="Ketoacyl-synt_C"/>
    <property type="match status" value="1"/>
</dbReference>
<dbReference type="InterPro" id="IPR036291">
    <property type="entry name" value="NAD(P)-bd_dom_sf"/>
</dbReference>
<dbReference type="Gene3D" id="3.40.50.720">
    <property type="entry name" value="NAD(P)-binding Rossmann-like Domain"/>
    <property type="match status" value="1"/>
</dbReference>
<feature type="region of interest" description="Disordered" evidence="7">
    <location>
        <begin position="888"/>
        <end position="929"/>
    </location>
</feature>
<dbReference type="SUPFAM" id="SSF51735">
    <property type="entry name" value="NAD(P)-binding Rossmann-fold domains"/>
    <property type="match status" value="2"/>
</dbReference>
<dbReference type="InterPro" id="IPR036736">
    <property type="entry name" value="ACP-like_sf"/>
</dbReference>